<dbReference type="InterPro" id="IPR036291">
    <property type="entry name" value="NAD(P)-bd_dom_sf"/>
</dbReference>
<accession>A0AAJ0DEI6</accession>
<gene>
    <name evidence="3" type="primary">RDH13</name>
    <name evidence="3" type="ORF">LTR09_006346</name>
</gene>
<dbReference type="SUPFAM" id="SSF51735">
    <property type="entry name" value="NAD(P)-binding Rossmann-fold domains"/>
    <property type="match status" value="1"/>
</dbReference>
<reference evidence="3" key="1">
    <citation type="submission" date="2023-04" db="EMBL/GenBank/DDBJ databases">
        <title>Black Yeasts Isolated from many extreme environments.</title>
        <authorList>
            <person name="Coleine C."/>
            <person name="Stajich J.E."/>
            <person name="Selbmann L."/>
        </authorList>
    </citation>
    <scope>NUCLEOTIDE SEQUENCE</scope>
    <source>
        <strain evidence="3">CCFEE 5312</strain>
    </source>
</reference>
<name>A0AAJ0DEI6_9PEZI</name>
<evidence type="ECO:0000256" key="2">
    <source>
        <dbReference type="ARBA" id="ARBA00023002"/>
    </source>
</evidence>
<protein>
    <submittedName>
        <fullName evidence="3">Retinol dehydrogenase 13</fullName>
    </submittedName>
</protein>
<dbReference type="PANTHER" id="PTHR24320">
    <property type="entry name" value="RETINOL DEHYDROGENASE"/>
    <property type="match status" value="1"/>
</dbReference>
<evidence type="ECO:0000256" key="1">
    <source>
        <dbReference type="ARBA" id="ARBA00006484"/>
    </source>
</evidence>
<dbReference type="PANTHER" id="PTHR24320:SF272">
    <property type="entry name" value="NAD(P)-BINDING ROSSMANN-FOLD SUPERFAMILY PROTEIN"/>
    <property type="match status" value="1"/>
</dbReference>
<keyword evidence="4" id="KW-1185">Reference proteome</keyword>
<organism evidence="3 4">
    <name type="scientific">Extremus antarcticus</name>
    <dbReference type="NCBI Taxonomy" id="702011"/>
    <lineage>
        <taxon>Eukaryota</taxon>
        <taxon>Fungi</taxon>
        <taxon>Dikarya</taxon>
        <taxon>Ascomycota</taxon>
        <taxon>Pezizomycotina</taxon>
        <taxon>Dothideomycetes</taxon>
        <taxon>Dothideomycetidae</taxon>
        <taxon>Mycosphaerellales</taxon>
        <taxon>Extremaceae</taxon>
        <taxon>Extremus</taxon>
    </lineage>
</organism>
<comment type="similarity">
    <text evidence="1">Belongs to the short-chain dehydrogenases/reductases (SDR) family.</text>
</comment>
<comment type="caution">
    <text evidence="3">The sequence shown here is derived from an EMBL/GenBank/DDBJ whole genome shotgun (WGS) entry which is preliminary data.</text>
</comment>
<keyword evidence="2" id="KW-0560">Oxidoreductase</keyword>
<proteinExistence type="inferred from homology"/>
<evidence type="ECO:0000313" key="4">
    <source>
        <dbReference type="Proteomes" id="UP001271007"/>
    </source>
</evidence>
<dbReference type="Gene3D" id="3.40.50.720">
    <property type="entry name" value="NAD(P)-binding Rossmann-like Domain"/>
    <property type="match status" value="1"/>
</dbReference>
<dbReference type="GO" id="GO:0016491">
    <property type="term" value="F:oxidoreductase activity"/>
    <property type="evidence" value="ECO:0007669"/>
    <property type="project" value="UniProtKB-KW"/>
</dbReference>
<dbReference type="Proteomes" id="UP001271007">
    <property type="component" value="Unassembled WGS sequence"/>
</dbReference>
<dbReference type="EMBL" id="JAWDJX010000020">
    <property type="protein sequence ID" value="KAK3052492.1"/>
    <property type="molecule type" value="Genomic_DNA"/>
</dbReference>
<evidence type="ECO:0000313" key="3">
    <source>
        <dbReference type="EMBL" id="KAK3052492.1"/>
    </source>
</evidence>
<sequence length="140" mass="15884">MFVPFTKVIDGLESHLAVNHLAHFLLFQELYLLLGRTAERSVTKSRVISVSSSGHHFSEILFDNLNFEREDSYDSIIAYGQSTTANIYMANSISRVYAQQNIVGLCVHPGVILGTDIYRHMSAESLISLDKKRERRHIKS</sequence>
<dbReference type="AlphaFoldDB" id="A0AAJ0DEI6"/>